<dbReference type="EMBL" id="JBHSHE010000051">
    <property type="protein sequence ID" value="MFC4716733.1"/>
    <property type="molecule type" value="Genomic_DNA"/>
</dbReference>
<keyword evidence="8" id="KW-1185">Reference proteome</keyword>
<protein>
    <submittedName>
        <fullName evidence="7">YkvA family protein</fullName>
    </submittedName>
</protein>
<accession>A0ABV9MQ08</accession>
<evidence type="ECO:0000313" key="8">
    <source>
        <dbReference type="Proteomes" id="UP001595884"/>
    </source>
</evidence>
<comment type="caution">
    <text evidence="7">The sequence shown here is derived from an EMBL/GenBank/DDBJ whole genome shotgun (WGS) entry which is preliminary data.</text>
</comment>
<keyword evidence="4 5" id="KW-0472">Membrane</keyword>
<sequence length="144" mass="15994">MWEAIAGMLAGLLAFYLILLIALWLYARRHPETVSIPEAFRLLPDLIRVIRRMAADKTAPRSVKIKLALLLVYLLSPVDLVPDFIPIIGQADDVIIVALVLRSVIRSAGVDLLHRHWPGNATGLSLIEKLAGIDARAAQRNEHH</sequence>
<reference evidence="8" key="1">
    <citation type="journal article" date="2019" name="Int. J. Syst. Evol. Microbiol.">
        <title>The Global Catalogue of Microorganisms (GCM) 10K type strain sequencing project: providing services to taxonomists for standard genome sequencing and annotation.</title>
        <authorList>
            <consortium name="The Broad Institute Genomics Platform"/>
            <consortium name="The Broad Institute Genome Sequencing Center for Infectious Disease"/>
            <person name="Wu L."/>
            <person name="Ma J."/>
        </authorList>
    </citation>
    <scope>NUCLEOTIDE SEQUENCE [LARGE SCALE GENOMIC DNA]</scope>
    <source>
        <strain evidence="8">CGMCC 1.12849</strain>
    </source>
</reference>
<evidence type="ECO:0000259" key="6">
    <source>
        <dbReference type="Pfam" id="PF06803"/>
    </source>
</evidence>
<name>A0ABV9MQ08_9MICC</name>
<dbReference type="RefSeq" id="WP_096254043.1">
    <property type="nucleotide sequence ID" value="NZ_BAAAVQ010000027.1"/>
</dbReference>
<organism evidence="7 8">
    <name type="scientific">Glutamicibacter bergerei</name>
    <dbReference type="NCBI Taxonomy" id="256702"/>
    <lineage>
        <taxon>Bacteria</taxon>
        <taxon>Bacillati</taxon>
        <taxon>Actinomycetota</taxon>
        <taxon>Actinomycetes</taxon>
        <taxon>Micrococcales</taxon>
        <taxon>Micrococcaceae</taxon>
        <taxon>Glutamicibacter</taxon>
    </lineage>
</organism>
<evidence type="ECO:0000313" key="7">
    <source>
        <dbReference type="EMBL" id="MFC4716733.1"/>
    </source>
</evidence>
<proteinExistence type="predicted"/>
<dbReference type="Pfam" id="PF06803">
    <property type="entry name" value="DUF1232"/>
    <property type="match status" value="1"/>
</dbReference>
<keyword evidence="2 5" id="KW-0812">Transmembrane</keyword>
<feature type="transmembrane region" description="Helical" evidence="5">
    <location>
        <begin position="6"/>
        <end position="27"/>
    </location>
</feature>
<evidence type="ECO:0000256" key="3">
    <source>
        <dbReference type="ARBA" id="ARBA00022989"/>
    </source>
</evidence>
<gene>
    <name evidence="7" type="ORF">ACFO7V_11370</name>
</gene>
<comment type="subcellular location">
    <subcellularLocation>
        <location evidence="1">Endomembrane system</location>
        <topology evidence="1">Multi-pass membrane protein</topology>
    </subcellularLocation>
</comment>
<evidence type="ECO:0000256" key="1">
    <source>
        <dbReference type="ARBA" id="ARBA00004127"/>
    </source>
</evidence>
<evidence type="ECO:0000256" key="5">
    <source>
        <dbReference type="SAM" id="Phobius"/>
    </source>
</evidence>
<evidence type="ECO:0000256" key="2">
    <source>
        <dbReference type="ARBA" id="ARBA00022692"/>
    </source>
</evidence>
<feature type="domain" description="DUF1232" evidence="6">
    <location>
        <begin position="64"/>
        <end position="99"/>
    </location>
</feature>
<dbReference type="InterPro" id="IPR010652">
    <property type="entry name" value="DUF1232"/>
</dbReference>
<dbReference type="Proteomes" id="UP001595884">
    <property type="component" value="Unassembled WGS sequence"/>
</dbReference>
<keyword evidence="3 5" id="KW-1133">Transmembrane helix</keyword>
<evidence type="ECO:0000256" key="4">
    <source>
        <dbReference type="ARBA" id="ARBA00023136"/>
    </source>
</evidence>